<evidence type="ECO:0000313" key="1">
    <source>
        <dbReference type="EMBL" id="ATB42889.1"/>
    </source>
</evidence>
<dbReference type="EMBL" id="CP022098">
    <property type="protein sequence ID" value="ATB42889.1"/>
    <property type="molecule type" value="Genomic_DNA"/>
</dbReference>
<accession>A0A250JG66</accession>
<name>A0A250JG66_9BACT</name>
<reference evidence="1 2" key="1">
    <citation type="submission" date="2017-06" db="EMBL/GenBank/DDBJ databases">
        <title>Sequencing and comparative analysis of myxobacterial genomes.</title>
        <authorList>
            <person name="Rupp O."/>
            <person name="Goesmann A."/>
            <person name="Sogaard-Andersen L."/>
        </authorList>
    </citation>
    <scope>NUCLEOTIDE SEQUENCE [LARGE SCALE GENOMIC DNA]</scope>
    <source>
        <strain evidence="1 2">DSM 52655</strain>
    </source>
</reference>
<dbReference type="RefSeq" id="WP_095990379.1">
    <property type="nucleotide sequence ID" value="NZ_CP022098.1"/>
</dbReference>
<protein>
    <submittedName>
        <fullName evidence="1">Uncharacterized protein</fullName>
    </submittedName>
</protein>
<gene>
    <name evidence="1" type="ORF">CYFUS_008368</name>
</gene>
<evidence type="ECO:0000313" key="2">
    <source>
        <dbReference type="Proteomes" id="UP000217257"/>
    </source>
</evidence>
<proteinExistence type="predicted"/>
<dbReference type="AlphaFoldDB" id="A0A250JG66"/>
<dbReference type="Proteomes" id="UP000217257">
    <property type="component" value="Chromosome"/>
</dbReference>
<sequence>MNDSRPSVLFHGSAIADIAVLEPRRIFMPGEVDPEQWPALVYASDLAAFAAAHAFPWDSEDGFQLSVDFHQRVKMRVPRALSELLGRPVYLYTVSAEGFEQTREEITGHTFHCGRLVPVMACKAFDSVEAAIHFHGGVVTYF</sequence>
<dbReference type="KEGG" id="cfus:CYFUS_008368"/>
<organism evidence="1 2">
    <name type="scientific">Cystobacter fuscus</name>
    <dbReference type="NCBI Taxonomy" id="43"/>
    <lineage>
        <taxon>Bacteria</taxon>
        <taxon>Pseudomonadati</taxon>
        <taxon>Myxococcota</taxon>
        <taxon>Myxococcia</taxon>
        <taxon>Myxococcales</taxon>
        <taxon>Cystobacterineae</taxon>
        <taxon>Archangiaceae</taxon>
        <taxon>Cystobacter</taxon>
    </lineage>
</organism>